<protein>
    <recommendedName>
        <fullName evidence="5">Glycosomal membrane protein</fullName>
    </recommendedName>
</protein>
<keyword evidence="1" id="KW-0472">Membrane</keyword>
<reference evidence="4" key="1">
    <citation type="journal article" date="2012" name="Proc. Natl. Acad. Sci. U.S.A.">
        <title>Antigenic diversity is generated by distinct evolutionary mechanisms in African trypanosome species.</title>
        <authorList>
            <person name="Jackson A.P."/>
            <person name="Berry A."/>
            <person name="Aslett M."/>
            <person name="Allison H.C."/>
            <person name="Burton P."/>
            <person name="Vavrova-Anderson J."/>
            <person name="Brown R."/>
            <person name="Browne H."/>
            <person name="Corton N."/>
            <person name="Hauser H."/>
            <person name="Gamble J."/>
            <person name="Gilderthorp R."/>
            <person name="Marcello L."/>
            <person name="McQuillan J."/>
            <person name="Otto T.D."/>
            <person name="Quail M.A."/>
            <person name="Sanders M.J."/>
            <person name="van Tonder A."/>
            <person name="Ginger M.L."/>
            <person name="Field M.C."/>
            <person name="Barry J.D."/>
            <person name="Hertz-Fowler C."/>
            <person name="Berriman M."/>
        </authorList>
    </citation>
    <scope>NUCLEOTIDE SEQUENCE</scope>
    <source>
        <strain evidence="4">Y486</strain>
    </source>
</reference>
<dbReference type="EMBL" id="HE573027">
    <property type="protein sequence ID" value="CCC53019.1"/>
    <property type="molecule type" value="Genomic_DNA"/>
</dbReference>
<dbReference type="InterPro" id="IPR008733">
    <property type="entry name" value="PEX11"/>
</dbReference>
<comment type="subcellular location">
    <subcellularLocation>
        <location evidence="3">Peroxisome membrane</location>
    </subcellularLocation>
</comment>
<evidence type="ECO:0008006" key="5">
    <source>
        <dbReference type="Google" id="ProtNLM"/>
    </source>
</evidence>
<accession>G0UB32</accession>
<name>G0UB32_TRYVY</name>
<dbReference type="VEuPathDB" id="TriTrypDB:TvY486_1105030"/>
<proteinExistence type="predicted"/>
<dbReference type="Pfam" id="PF05648">
    <property type="entry name" value="PEX11"/>
    <property type="match status" value="1"/>
</dbReference>
<gene>
    <name evidence="4" type="ORF">TVY486_1105030</name>
</gene>
<dbReference type="GO" id="GO:0005778">
    <property type="term" value="C:peroxisomal membrane"/>
    <property type="evidence" value="ECO:0007669"/>
    <property type="project" value="UniProtKB-SubCell"/>
</dbReference>
<keyword evidence="2" id="KW-0576">Peroxisome</keyword>
<dbReference type="GO" id="GO:0016559">
    <property type="term" value="P:peroxisome fission"/>
    <property type="evidence" value="ECO:0007669"/>
    <property type="project" value="InterPro"/>
</dbReference>
<evidence type="ECO:0000256" key="3">
    <source>
        <dbReference type="ARBA" id="ARBA00046271"/>
    </source>
</evidence>
<evidence type="ECO:0000256" key="1">
    <source>
        <dbReference type="ARBA" id="ARBA00023136"/>
    </source>
</evidence>
<evidence type="ECO:0000256" key="2">
    <source>
        <dbReference type="ARBA" id="ARBA00023140"/>
    </source>
</evidence>
<evidence type="ECO:0000313" key="4">
    <source>
        <dbReference type="EMBL" id="CCC53019.1"/>
    </source>
</evidence>
<dbReference type="AlphaFoldDB" id="G0UB32"/>
<sequence length="212" mass="23175">MWTQDKQMSLATVGRFLETVDSRDKLLKGASALAKLFLYASGNAAYGQIALSASEARRIIRLLGWLSSVQVLSYLLRKDWGNKHDLLAIARVTGEFVFKLCDNIAFLGAKAGILTNGAVQFSYGSRLGLFFAYVFAVALGCLDLQRFKDNKVARQRHCMVLLQRTCDMLCAASGVRFGGFQMSRVLDASLALLSASISSVANYRDLTARLGG</sequence>
<organism evidence="4">
    <name type="scientific">Trypanosoma vivax (strain Y486)</name>
    <dbReference type="NCBI Taxonomy" id="1055687"/>
    <lineage>
        <taxon>Eukaryota</taxon>
        <taxon>Discoba</taxon>
        <taxon>Euglenozoa</taxon>
        <taxon>Kinetoplastea</taxon>
        <taxon>Metakinetoplastina</taxon>
        <taxon>Trypanosomatida</taxon>
        <taxon>Trypanosomatidae</taxon>
        <taxon>Trypanosoma</taxon>
        <taxon>Duttonella</taxon>
    </lineage>
</organism>